<evidence type="ECO:0000256" key="1">
    <source>
        <dbReference type="SAM" id="MobiDB-lite"/>
    </source>
</evidence>
<feature type="region of interest" description="Disordered" evidence="1">
    <location>
        <begin position="135"/>
        <end position="216"/>
    </location>
</feature>
<dbReference type="Proteomes" id="UP000232323">
    <property type="component" value="Unassembled WGS sequence"/>
</dbReference>
<reference evidence="2 3" key="1">
    <citation type="submission" date="2017-08" db="EMBL/GenBank/DDBJ databases">
        <title>Acidophilic green algal genome provides insights into adaptation to an acidic environment.</title>
        <authorList>
            <person name="Hirooka S."/>
            <person name="Hirose Y."/>
            <person name="Kanesaki Y."/>
            <person name="Higuchi S."/>
            <person name="Fujiwara T."/>
            <person name="Onuma R."/>
            <person name="Era A."/>
            <person name="Ohbayashi R."/>
            <person name="Uzuka A."/>
            <person name="Nozaki H."/>
            <person name="Yoshikawa H."/>
            <person name="Miyagishima S.Y."/>
        </authorList>
    </citation>
    <scope>NUCLEOTIDE SEQUENCE [LARGE SCALE GENOMIC DNA]</scope>
    <source>
        <strain evidence="2 3">NIES-2499</strain>
    </source>
</reference>
<feature type="region of interest" description="Disordered" evidence="1">
    <location>
        <begin position="281"/>
        <end position="306"/>
    </location>
</feature>
<dbReference type="STRING" id="1157962.A0A250WTM9"/>
<gene>
    <name evidence="2" type="ORF">CEUSTIGMA_g1620.t1</name>
</gene>
<feature type="compositionally biased region" description="Basic and acidic residues" evidence="1">
    <location>
        <begin position="75"/>
        <end position="96"/>
    </location>
</feature>
<name>A0A250WTM9_9CHLO</name>
<feature type="region of interest" description="Disordered" evidence="1">
    <location>
        <begin position="47"/>
        <end position="96"/>
    </location>
</feature>
<proteinExistence type="predicted"/>
<accession>A0A250WTM9</accession>
<evidence type="ECO:0000313" key="2">
    <source>
        <dbReference type="EMBL" id="GAX74171.1"/>
    </source>
</evidence>
<dbReference type="EMBL" id="BEGY01000006">
    <property type="protein sequence ID" value="GAX74171.1"/>
    <property type="molecule type" value="Genomic_DNA"/>
</dbReference>
<protein>
    <submittedName>
        <fullName evidence="2">Uncharacterized protein</fullName>
    </submittedName>
</protein>
<organism evidence="2 3">
    <name type="scientific">Chlamydomonas eustigma</name>
    <dbReference type="NCBI Taxonomy" id="1157962"/>
    <lineage>
        <taxon>Eukaryota</taxon>
        <taxon>Viridiplantae</taxon>
        <taxon>Chlorophyta</taxon>
        <taxon>core chlorophytes</taxon>
        <taxon>Chlorophyceae</taxon>
        <taxon>CS clade</taxon>
        <taxon>Chlamydomonadales</taxon>
        <taxon>Chlamydomonadaceae</taxon>
        <taxon>Chlamydomonas</taxon>
    </lineage>
</organism>
<keyword evidence="3" id="KW-1185">Reference proteome</keyword>
<dbReference type="OrthoDB" id="333551at2759"/>
<feature type="compositionally biased region" description="Basic and acidic residues" evidence="1">
    <location>
        <begin position="190"/>
        <end position="216"/>
    </location>
</feature>
<dbReference type="AlphaFoldDB" id="A0A250WTM9"/>
<feature type="compositionally biased region" description="Polar residues" evidence="1">
    <location>
        <begin position="137"/>
        <end position="152"/>
    </location>
</feature>
<sequence length="306" mass="34330">MSKDDYRLNSWLTQSGIPRKVQEISGVSRTTVLDLKSQAEKVKSLAQGLKNGTVDPGERRRRGIDLSSLGPKNAGVKERDERDKQLQLNEDKSTWRPEMAEVLAKKAEKYELLQSGRLKDDEGLYEVDFLLKERSSSHAASNISRPESNGSSAWDGEKPVLGGMGAGSRGDEPVDTAGLAVRGTGGMRSADMDRERERRQWEAEQDRGVAETERKRKYKEAVLDIHEDALEAQEEARRKKRVREVQAQARLEVYKQQIVKNKVQQLMRQRSEAAEAMKLKKAKKAVVPTETTGQQKAASLSESVIK</sequence>
<comment type="caution">
    <text evidence="2">The sequence shown here is derived from an EMBL/GenBank/DDBJ whole genome shotgun (WGS) entry which is preliminary data.</text>
</comment>
<evidence type="ECO:0000313" key="3">
    <source>
        <dbReference type="Proteomes" id="UP000232323"/>
    </source>
</evidence>
<feature type="compositionally biased region" description="Polar residues" evidence="1">
    <location>
        <begin position="289"/>
        <end position="306"/>
    </location>
</feature>